<organism evidence="2 3">
    <name type="scientific">Photobacterium damselae</name>
    <dbReference type="NCBI Taxonomy" id="38293"/>
    <lineage>
        <taxon>Bacteria</taxon>
        <taxon>Pseudomonadati</taxon>
        <taxon>Pseudomonadota</taxon>
        <taxon>Gammaproteobacteria</taxon>
        <taxon>Vibrionales</taxon>
        <taxon>Vibrionaceae</taxon>
        <taxon>Photobacterium</taxon>
    </lineage>
</organism>
<reference evidence="2 3" key="1">
    <citation type="submission" date="2018-06" db="EMBL/GenBank/DDBJ databases">
        <authorList>
            <consortium name="Pathogen Informatics"/>
            <person name="Doyle S."/>
        </authorList>
    </citation>
    <scope>NUCLEOTIDE SEQUENCE [LARGE SCALE GENOMIC DNA]</scope>
    <source>
        <strain evidence="2 3">NCTC11647</strain>
    </source>
</reference>
<dbReference type="Proteomes" id="UP000251647">
    <property type="component" value="Unassembled WGS sequence"/>
</dbReference>
<dbReference type="EMBL" id="UATL01000008">
    <property type="protein sequence ID" value="SPY46036.1"/>
    <property type="molecule type" value="Genomic_DNA"/>
</dbReference>
<proteinExistence type="predicted"/>
<evidence type="ECO:0000313" key="2">
    <source>
        <dbReference type="EMBL" id="SPY46036.1"/>
    </source>
</evidence>
<protein>
    <submittedName>
        <fullName evidence="2">Uncharacterized protein</fullName>
    </submittedName>
</protein>
<keyword evidence="1" id="KW-1133">Transmembrane helix</keyword>
<feature type="transmembrane region" description="Helical" evidence="1">
    <location>
        <begin position="50"/>
        <end position="67"/>
    </location>
</feature>
<evidence type="ECO:0000256" key="1">
    <source>
        <dbReference type="SAM" id="Phobius"/>
    </source>
</evidence>
<keyword evidence="1" id="KW-0472">Membrane</keyword>
<evidence type="ECO:0000313" key="3">
    <source>
        <dbReference type="Proteomes" id="UP000251647"/>
    </source>
</evidence>
<accession>A0A2X1ZRV9</accession>
<gene>
    <name evidence="2" type="ORF">NCTC11647_04382</name>
</gene>
<keyword evidence="1" id="KW-0812">Transmembrane</keyword>
<name>A0A2X1ZRV9_PHODM</name>
<sequence length="86" mass="9685">MVLMNAWYREKLGIDKIQSKQDLQISFVTQWCLCDRIKAYTAHPQVTVRLGIWLGVIGIFVGTVSLIPNQPHKLMVATAIVFLLGS</sequence>
<dbReference type="AlphaFoldDB" id="A0A2X1ZRV9"/>